<keyword evidence="4" id="KW-1185">Reference proteome</keyword>
<sequence length="464" mass="53109">MLQSVESRCFSSEECHEVIELDVISLSDPQQPSLASNSSTVEILESMDSIVISPIATKKAISSKPTKILFLDGARGLAAMLVVIQHSQEFVPTLHLGSVGVDIFFVLSSFLLTMICMKLCLKLLSQGARHQTWAYTFADYFQKRFLRVYPLFFVTVIGLSLLNLNDQKRYFVKGGPPFDTVKTLTFSFKYRYHVFWSLPLEIAYYFVIPVFVLAVISMRCFWWIATLLLSVWIVNEGVFGDRQSHMPLRPHISTFLTGSVAAVVFVKMDTWIKKTEFVFRYWHIIPIRMIEGVAITMLFSVCFRGLLFHWVHANPAPPPSGFPYISAFLAIIIVIEMLLPSCVSTLLEWNFLRYCGKISFSIYLLHSFVLYNPALRTQTNYFDRLFSRLFIILAVCTATYYLVEYPSMLLAKRVSAFLANAEKKATDGWSNLIIKENVVMHKRSCQRDDQMARKVKELPSNTLS</sequence>
<feature type="transmembrane region" description="Helical" evidence="1">
    <location>
        <begin position="385"/>
        <end position="403"/>
    </location>
</feature>
<dbReference type="GeneID" id="94347481"/>
<feature type="transmembrane region" description="Helical" evidence="1">
    <location>
        <begin position="104"/>
        <end position="124"/>
    </location>
</feature>
<feature type="domain" description="Acyltransferase 3" evidence="2">
    <location>
        <begin position="69"/>
        <end position="396"/>
    </location>
</feature>
<evidence type="ECO:0000256" key="1">
    <source>
        <dbReference type="SAM" id="Phobius"/>
    </source>
</evidence>
<keyword evidence="1" id="KW-1133">Transmembrane helix</keyword>
<comment type="caution">
    <text evidence="3">The sequence shown here is derived from an EMBL/GenBank/DDBJ whole genome shotgun (WGS) entry which is preliminary data.</text>
</comment>
<dbReference type="GO" id="GO:0016747">
    <property type="term" value="F:acyltransferase activity, transferring groups other than amino-acyl groups"/>
    <property type="evidence" value="ECO:0007669"/>
    <property type="project" value="InterPro"/>
</dbReference>
<dbReference type="EMBL" id="SHOA02000001">
    <property type="protein sequence ID" value="TDH73504.1"/>
    <property type="molecule type" value="Genomic_DNA"/>
</dbReference>
<gene>
    <name evidence="3" type="ORF">CCR75_003717</name>
</gene>
<dbReference type="OrthoDB" id="207378at2759"/>
<evidence type="ECO:0000259" key="2">
    <source>
        <dbReference type="Pfam" id="PF01757"/>
    </source>
</evidence>
<protein>
    <recommendedName>
        <fullName evidence="2">Acyltransferase 3 domain-containing protein</fullName>
    </recommendedName>
</protein>
<feature type="transmembrane region" description="Helical" evidence="1">
    <location>
        <begin position="221"/>
        <end position="240"/>
    </location>
</feature>
<feature type="transmembrane region" description="Helical" evidence="1">
    <location>
        <begin position="324"/>
        <end position="347"/>
    </location>
</feature>
<name>A0A976IKG4_BRELC</name>
<dbReference type="PANTHER" id="PTHR23028">
    <property type="entry name" value="ACETYLTRANSFERASE"/>
    <property type="match status" value="1"/>
</dbReference>
<feature type="transmembrane region" description="Helical" evidence="1">
    <location>
        <begin position="194"/>
        <end position="214"/>
    </location>
</feature>
<accession>A0A976IKG4</accession>
<evidence type="ECO:0000313" key="4">
    <source>
        <dbReference type="Proteomes" id="UP000294530"/>
    </source>
</evidence>
<dbReference type="Proteomes" id="UP000294530">
    <property type="component" value="Unassembled WGS sequence"/>
</dbReference>
<feature type="transmembrane region" description="Helical" evidence="1">
    <location>
        <begin position="293"/>
        <end position="312"/>
    </location>
</feature>
<dbReference type="GO" id="GO:0016020">
    <property type="term" value="C:membrane"/>
    <property type="evidence" value="ECO:0007669"/>
    <property type="project" value="TreeGrafter"/>
</dbReference>
<evidence type="ECO:0000313" key="3">
    <source>
        <dbReference type="EMBL" id="TDH73504.1"/>
    </source>
</evidence>
<keyword evidence="1" id="KW-0812">Transmembrane</keyword>
<dbReference type="AlphaFoldDB" id="A0A976IKG4"/>
<feature type="transmembrane region" description="Helical" evidence="1">
    <location>
        <begin position="354"/>
        <end position="373"/>
    </location>
</feature>
<dbReference type="RefSeq" id="XP_067823002.1">
    <property type="nucleotide sequence ID" value="XM_067961810.1"/>
</dbReference>
<feature type="transmembrane region" description="Helical" evidence="1">
    <location>
        <begin position="145"/>
        <end position="164"/>
    </location>
</feature>
<dbReference type="PANTHER" id="PTHR23028:SF53">
    <property type="entry name" value="ACYL_TRANSF_3 DOMAIN-CONTAINING PROTEIN"/>
    <property type="match status" value="1"/>
</dbReference>
<dbReference type="InterPro" id="IPR050879">
    <property type="entry name" value="Acyltransferase_3"/>
</dbReference>
<feature type="transmembrane region" description="Helical" evidence="1">
    <location>
        <begin position="252"/>
        <end position="272"/>
    </location>
</feature>
<organism evidence="3 4">
    <name type="scientific">Bremia lactucae</name>
    <name type="common">Lettuce downy mildew</name>
    <dbReference type="NCBI Taxonomy" id="4779"/>
    <lineage>
        <taxon>Eukaryota</taxon>
        <taxon>Sar</taxon>
        <taxon>Stramenopiles</taxon>
        <taxon>Oomycota</taxon>
        <taxon>Peronosporomycetes</taxon>
        <taxon>Peronosporales</taxon>
        <taxon>Peronosporaceae</taxon>
        <taxon>Bremia</taxon>
    </lineage>
</organism>
<dbReference type="Pfam" id="PF01757">
    <property type="entry name" value="Acyl_transf_3"/>
    <property type="match status" value="1"/>
</dbReference>
<dbReference type="InterPro" id="IPR002656">
    <property type="entry name" value="Acyl_transf_3_dom"/>
</dbReference>
<keyword evidence="1" id="KW-0472">Membrane</keyword>
<dbReference type="GO" id="GO:0000271">
    <property type="term" value="P:polysaccharide biosynthetic process"/>
    <property type="evidence" value="ECO:0007669"/>
    <property type="project" value="TreeGrafter"/>
</dbReference>
<proteinExistence type="predicted"/>
<reference evidence="3 4" key="1">
    <citation type="journal article" date="2021" name="Genome Biol.">
        <title>AFLAP: assembly-free linkage analysis pipeline using k-mers from genome sequencing data.</title>
        <authorList>
            <person name="Fletcher K."/>
            <person name="Zhang L."/>
            <person name="Gil J."/>
            <person name="Han R."/>
            <person name="Cavanaugh K."/>
            <person name="Michelmore R."/>
        </authorList>
    </citation>
    <scope>NUCLEOTIDE SEQUENCE [LARGE SCALE GENOMIC DNA]</scope>
    <source>
        <strain evidence="3 4">SF5</strain>
    </source>
</reference>
<dbReference type="KEGG" id="blac:94347481"/>